<keyword evidence="13" id="KW-0460">Magnesium</keyword>
<dbReference type="PANTHER" id="PTHR24346:SF45">
    <property type="entry name" value="PROTEIN KINASE DOMAIN-CONTAINING PROTEIN"/>
    <property type="match status" value="1"/>
</dbReference>
<evidence type="ECO:0000256" key="12">
    <source>
        <dbReference type="ARBA" id="ARBA00022840"/>
    </source>
</evidence>
<dbReference type="SUPFAM" id="SSF56112">
    <property type="entry name" value="Protein kinase-like (PK-like)"/>
    <property type="match status" value="1"/>
</dbReference>
<name>A0A9P0D5Y1_9CUCU</name>
<dbReference type="GO" id="GO:0005524">
    <property type="term" value="F:ATP binding"/>
    <property type="evidence" value="ECO:0007669"/>
    <property type="project" value="UniProtKB-UniRule"/>
</dbReference>
<evidence type="ECO:0000256" key="21">
    <source>
        <dbReference type="SAM" id="MobiDB-lite"/>
    </source>
</evidence>
<keyword evidence="14" id="KW-0539">Nucleus</keyword>
<keyword evidence="8" id="KW-0808">Transferase</keyword>
<dbReference type="PROSITE" id="PS00107">
    <property type="entry name" value="PROTEIN_KINASE_ATP"/>
    <property type="match status" value="1"/>
</dbReference>
<feature type="compositionally biased region" description="Basic residues" evidence="21">
    <location>
        <begin position="653"/>
        <end position="662"/>
    </location>
</feature>
<evidence type="ECO:0000256" key="3">
    <source>
        <dbReference type="ARBA" id="ARBA00006692"/>
    </source>
</evidence>
<dbReference type="AlphaFoldDB" id="A0A9P0D5Y1"/>
<feature type="compositionally biased region" description="Basic and acidic residues" evidence="21">
    <location>
        <begin position="717"/>
        <end position="738"/>
    </location>
</feature>
<evidence type="ECO:0000256" key="8">
    <source>
        <dbReference type="ARBA" id="ARBA00022679"/>
    </source>
</evidence>
<dbReference type="GO" id="GO:0005737">
    <property type="term" value="C:cytoplasm"/>
    <property type="evidence" value="ECO:0007669"/>
    <property type="project" value="TreeGrafter"/>
</dbReference>
<organism evidence="23 24">
    <name type="scientific">Psylliodes chrysocephalus</name>
    <dbReference type="NCBI Taxonomy" id="3402493"/>
    <lineage>
        <taxon>Eukaryota</taxon>
        <taxon>Metazoa</taxon>
        <taxon>Ecdysozoa</taxon>
        <taxon>Arthropoda</taxon>
        <taxon>Hexapoda</taxon>
        <taxon>Insecta</taxon>
        <taxon>Pterygota</taxon>
        <taxon>Neoptera</taxon>
        <taxon>Endopterygota</taxon>
        <taxon>Coleoptera</taxon>
        <taxon>Polyphaga</taxon>
        <taxon>Cucujiformia</taxon>
        <taxon>Chrysomeloidea</taxon>
        <taxon>Chrysomelidae</taxon>
        <taxon>Galerucinae</taxon>
        <taxon>Alticini</taxon>
        <taxon>Psylliodes</taxon>
    </lineage>
</organism>
<evidence type="ECO:0000256" key="14">
    <source>
        <dbReference type="ARBA" id="ARBA00023242"/>
    </source>
</evidence>
<dbReference type="PROSITE" id="PS50011">
    <property type="entry name" value="PROTEIN_KINASE_DOM"/>
    <property type="match status" value="1"/>
</dbReference>
<feature type="compositionally biased region" description="Basic and acidic residues" evidence="21">
    <location>
        <begin position="451"/>
        <end position="461"/>
    </location>
</feature>
<evidence type="ECO:0000256" key="19">
    <source>
        <dbReference type="ARBA" id="ARBA00077142"/>
    </source>
</evidence>
<accession>A0A9P0D5Y1</accession>
<dbReference type="SMART" id="SM00220">
    <property type="entry name" value="S_TKc"/>
    <property type="match status" value="1"/>
</dbReference>
<dbReference type="InterPro" id="IPR011009">
    <property type="entry name" value="Kinase-like_dom_sf"/>
</dbReference>
<reference evidence="23" key="1">
    <citation type="submission" date="2022-01" db="EMBL/GenBank/DDBJ databases">
        <authorList>
            <person name="King R."/>
        </authorList>
    </citation>
    <scope>NUCLEOTIDE SEQUENCE</scope>
</reference>
<dbReference type="FunFam" id="1.10.510.10:FF:000166">
    <property type="entry name" value="SNF-related serine/threonine-protein kinase"/>
    <property type="match status" value="1"/>
</dbReference>
<dbReference type="Pfam" id="PF00069">
    <property type="entry name" value="Pkinase"/>
    <property type="match status" value="1"/>
</dbReference>
<keyword evidence="24" id="KW-1185">Reference proteome</keyword>
<feature type="domain" description="Protein kinase" evidence="22">
    <location>
        <begin position="33"/>
        <end position="286"/>
    </location>
</feature>
<comment type="subcellular location">
    <subcellularLocation>
        <location evidence="2">Nucleus</location>
    </subcellularLocation>
</comment>
<evidence type="ECO:0000313" key="23">
    <source>
        <dbReference type="EMBL" id="CAH1112584.1"/>
    </source>
</evidence>
<keyword evidence="12 20" id="KW-0067">ATP-binding</keyword>
<dbReference type="Proteomes" id="UP001153636">
    <property type="component" value="Chromosome 6"/>
</dbReference>
<dbReference type="CDD" id="cd14339">
    <property type="entry name" value="UBA_SNRK"/>
    <property type="match status" value="1"/>
</dbReference>
<feature type="compositionally biased region" description="Basic and acidic residues" evidence="21">
    <location>
        <begin position="622"/>
        <end position="643"/>
    </location>
</feature>
<feature type="region of interest" description="Disordered" evidence="21">
    <location>
        <begin position="451"/>
        <end position="489"/>
    </location>
</feature>
<dbReference type="PANTHER" id="PTHR24346">
    <property type="entry name" value="MAP/MICROTUBULE AFFINITY-REGULATING KINASE"/>
    <property type="match status" value="1"/>
</dbReference>
<comment type="cofactor">
    <cofactor evidence="1">
        <name>Mg(2+)</name>
        <dbReference type="ChEBI" id="CHEBI:18420"/>
    </cofactor>
</comment>
<keyword evidence="6" id="KW-0723">Serine/threonine-protein kinase</keyword>
<evidence type="ECO:0000256" key="10">
    <source>
        <dbReference type="ARBA" id="ARBA00022741"/>
    </source>
</evidence>
<evidence type="ECO:0000256" key="7">
    <source>
        <dbReference type="ARBA" id="ARBA00022553"/>
    </source>
</evidence>
<protein>
    <recommendedName>
        <fullName evidence="18">SNF-related serine/threonine-protein kinase</fullName>
        <ecNumber evidence="4">2.7.11.1</ecNumber>
    </recommendedName>
    <alternativeName>
        <fullName evidence="19">SNF1-related kinase</fullName>
    </alternativeName>
</protein>
<dbReference type="GO" id="GO:0005634">
    <property type="term" value="C:nucleus"/>
    <property type="evidence" value="ECO:0007669"/>
    <property type="project" value="UniProtKB-SubCell"/>
</dbReference>
<evidence type="ECO:0000256" key="1">
    <source>
        <dbReference type="ARBA" id="ARBA00001946"/>
    </source>
</evidence>
<comment type="similarity">
    <text evidence="3">Belongs to the protein kinase superfamily. CAMK Ser/Thr protein kinase family.</text>
</comment>
<evidence type="ECO:0000256" key="9">
    <source>
        <dbReference type="ARBA" id="ARBA00022723"/>
    </source>
</evidence>
<dbReference type="GO" id="GO:0004674">
    <property type="term" value="F:protein serine/threonine kinase activity"/>
    <property type="evidence" value="ECO:0007669"/>
    <property type="project" value="UniProtKB-KW"/>
</dbReference>
<keyword evidence="7" id="KW-0597">Phosphoprotein</keyword>
<feature type="region of interest" description="Disordered" evidence="21">
    <location>
        <begin position="542"/>
        <end position="671"/>
    </location>
</feature>
<comment type="catalytic activity">
    <reaction evidence="15">
        <text>L-threonyl-[protein] + ATP = O-phospho-L-threonyl-[protein] + ADP + H(+)</text>
        <dbReference type="Rhea" id="RHEA:46608"/>
        <dbReference type="Rhea" id="RHEA-COMP:11060"/>
        <dbReference type="Rhea" id="RHEA-COMP:11605"/>
        <dbReference type="ChEBI" id="CHEBI:15378"/>
        <dbReference type="ChEBI" id="CHEBI:30013"/>
        <dbReference type="ChEBI" id="CHEBI:30616"/>
        <dbReference type="ChEBI" id="CHEBI:61977"/>
        <dbReference type="ChEBI" id="CHEBI:456216"/>
        <dbReference type="EC" id="2.7.11.1"/>
    </reaction>
</comment>
<dbReference type="Gene3D" id="1.10.510.10">
    <property type="entry name" value="Transferase(Phosphotransferase) domain 1"/>
    <property type="match status" value="1"/>
</dbReference>
<dbReference type="GO" id="GO:0035556">
    <property type="term" value="P:intracellular signal transduction"/>
    <property type="evidence" value="ECO:0007669"/>
    <property type="project" value="TreeGrafter"/>
</dbReference>
<dbReference type="EC" id="2.7.11.1" evidence="4"/>
<evidence type="ECO:0000256" key="4">
    <source>
        <dbReference type="ARBA" id="ARBA00012513"/>
    </source>
</evidence>
<dbReference type="FunFam" id="3.30.200.20:FF:000003">
    <property type="entry name" value="Non-specific serine/threonine protein kinase"/>
    <property type="match status" value="1"/>
</dbReference>
<comment type="function">
    <text evidence="17">May play a role in hematopoietic cell proliferation or differentiation. Potential mediator of neuronal apoptosis.</text>
</comment>
<evidence type="ECO:0000256" key="17">
    <source>
        <dbReference type="ARBA" id="ARBA00054738"/>
    </source>
</evidence>
<feature type="region of interest" description="Disordered" evidence="21">
    <location>
        <begin position="707"/>
        <end position="738"/>
    </location>
</feature>
<keyword evidence="5" id="KW-0488">Methylation</keyword>
<dbReference type="EMBL" id="OV651818">
    <property type="protein sequence ID" value="CAH1112584.1"/>
    <property type="molecule type" value="Genomic_DNA"/>
</dbReference>
<evidence type="ECO:0000259" key="22">
    <source>
        <dbReference type="PROSITE" id="PS50011"/>
    </source>
</evidence>
<keyword evidence="11" id="KW-0418">Kinase</keyword>
<evidence type="ECO:0000256" key="11">
    <source>
        <dbReference type="ARBA" id="ARBA00022777"/>
    </source>
</evidence>
<gene>
    <name evidence="23" type="ORF">PSYICH_LOCUS11946</name>
</gene>
<evidence type="ECO:0000256" key="18">
    <source>
        <dbReference type="ARBA" id="ARBA00074971"/>
    </source>
</evidence>
<evidence type="ECO:0000256" key="5">
    <source>
        <dbReference type="ARBA" id="ARBA00022481"/>
    </source>
</evidence>
<dbReference type="InterPro" id="IPR017441">
    <property type="entry name" value="Protein_kinase_ATP_BS"/>
</dbReference>
<dbReference type="CDD" id="cd14074">
    <property type="entry name" value="STKc_SNRK"/>
    <property type="match status" value="1"/>
</dbReference>
<evidence type="ECO:0000256" key="2">
    <source>
        <dbReference type="ARBA" id="ARBA00004123"/>
    </source>
</evidence>
<feature type="region of interest" description="Disordered" evidence="21">
    <location>
        <begin position="390"/>
        <end position="412"/>
    </location>
</feature>
<feature type="binding site" evidence="20">
    <location>
        <position position="62"/>
    </location>
    <ligand>
        <name>ATP</name>
        <dbReference type="ChEBI" id="CHEBI:30616"/>
    </ligand>
</feature>
<evidence type="ECO:0000256" key="6">
    <source>
        <dbReference type="ARBA" id="ARBA00022527"/>
    </source>
</evidence>
<comment type="catalytic activity">
    <reaction evidence="16">
        <text>L-seryl-[protein] + ATP = O-phospho-L-seryl-[protein] + ADP + H(+)</text>
        <dbReference type="Rhea" id="RHEA:17989"/>
        <dbReference type="Rhea" id="RHEA-COMP:9863"/>
        <dbReference type="Rhea" id="RHEA-COMP:11604"/>
        <dbReference type="ChEBI" id="CHEBI:15378"/>
        <dbReference type="ChEBI" id="CHEBI:29999"/>
        <dbReference type="ChEBI" id="CHEBI:30616"/>
        <dbReference type="ChEBI" id="CHEBI:83421"/>
        <dbReference type="ChEBI" id="CHEBI:456216"/>
        <dbReference type="EC" id="2.7.11.1"/>
    </reaction>
</comment>
<evidence type="ECO:0000313" key="24">
    <source>
        <dbReference type="Proteomes" id="UP001153636"/>
    </source>
</evidence>
<keyword evidence="9" id="KW-0479">Metal-binding</keyword>
<dbReference type="PROSITE" id="PS00108">
    <property type="entry name" value="PROTEIN_KINASE_ST"/>
    <property type="match status" value="1"/>
</dbReference>
<dbReference type="GO" id="GO:0046872">
    <property type="term" value="F:metal ion binding"/>
    <property type="evidence" value="ECO:0007669"/>
    <property type="project" value="UniProtKB-KW"/>
</dbReference>
<sequence length="860" mass="97254">MNRNLRLASKGNSQEVSSNYVSKQYDGKIAGLYDLEETLGRGHFAVVKLARHVFTGEKVAVKVIDKSKLDEVSKAHLFQEVRCMKLVQHPNVVRLYEVIDTATKLYLVLELGDGGDLYEYIMRHDSGLPEKDAKEYFSQIVRAISYCHQLHVVHRDLKPENVVFFKKQGIVKLTDFGFSNKFYPGQKLETSCGSLAYSAPEILLGDSYDAPAVDVWSLGVILYMLVCGQPPFQEANDSETLTMIMDCKYDIPSHVSQNCQKLISRMLLRNPEKRATLAEISNHPWLGSSKTVNVDSAPLVSREQLLEEDHNFIVQKIVNGNVATKEEIQESLDKNEYNHITATYYLLAERKLRYKRQEQAAKNKRPEELPVFQNTQNVKKDDSMSIKPNLLNVPRTPGDVPQRSRKCSIVQEDEEEEDISSCGVREDLVPTLNRRGSRSEGRLNLTLQERIAESEKRKPPELKYPSSAKKSTCNRSQRTEQHKLQLGVSKSETKTVVQPIIPIITTTEEKISAAVSDSAIVDVEKNSRHFVTCNPNYERRRSKFHKNRTASCSSSDASDDDSEKRKKRAQKLSTPSKSIETRRDSYDDSSDSQEPGTGAGTSGFNSLKSGGVGLESNNTNTDGKETKENDKRETYNDKNEKNHTNTPFERNHRMCRKRSSKTRLRESQSLNRITEVQEDTQTLVVSTTLLSMPGSITPKVKSVGARILNGLSRSSKKPPEKDKYSEEKSRTSRRDTTRNLEECNKIEKCGIRKIRMLGKYFHVQKKICIPLAGLFKRNGLYKAQSCSSLTKDRILNNSTLLQARTRPVSCIKSDGDINQNEPFKTHPESNKIVLDGVCNELRDICTVHVHIGQASKCSFC</sequence>
<evidence type="ECO:0000256" key="16">
    <source>
        <dbReference type="ARBA" id="ARBA00048679"/>
    </source>
</evidence>
<proteinExistence type="inferred from homology"/>
<evidence type="ECO:0000256" key="20">
    <source>
        <dbReference type="PROSITE-ProRule" id="PRU10141"/>
    </source>
</evidence>
<evidence type="ECO:0000256" key="13">
    <source>
        <dbReference type="ARBA" id="ARBA00022842"/>
    </source>
</evidence>
<dbReference type="OrthoDB" id="942095at2759"/>
<keyword evidence="10 20" id="KW-0547">Nucleotide-binding</keyword>
<dbReference type="InterPro" id="IPR000719">
    <property type="entry name" value="Prot_kinase_dom"/>
</dbReference>
<evidence type="ECO:0000256" key="15">
    <source>
        <dbReference type="ARBA" id="ARBA00047899"/>
    </source>
</evidence>
<dbReference type="InterPro" id="IPR008271">
    <property type="entry name" value="Ser/Thr_kinase_AS"/>
</dbReference>